<dbReference type="InterPro" id="IPR020904">
    <property type="entry name" value="Sc_DH/Rdtase_CS"/>
</dbReference>
<dbReference type="STRING" id="2880.D8LFH4"/>
<feature type="chain" id="PRO_5003117063" evidence="2">
    <location>
        <begin position="27"/>
        <end position="412"/>
    </location>
</feature>
<dbReference type="Proteomes" id="UP000002630">
    <property type="component" value="Unassembled WGS sequence"/>
</dbReference>
<evidence type="ECO:0000313" key="4">
    <source>
        <dbReference type="Proteomes" id="UP000002630"/>
    </source>
</evidence>
<evidence type="ECO:0000256" key="2">
    <source>
        <dbReference type="SAM" id="SignalP"/>
    </source>
</evidence>
<evidence type="ECO:0000313" key="3">
    <source>
        <dbReference type="EMBL" id="CBN79894.1"/>
    </source>
</evidence>
<keyword evidence="2" id="KW-0732">Signal</keyword>
<dbReference type="eggNOG" id="KOG0725">
    <property type="taxonomic scope" value="Eukaryota"/>
</dbReference>
<dbReference type="InterPro" id="IPR036291">
    <property type="entry name" value="NAD(P)-bd_dom_sf"/>
</dbReference>
<comment type="similarity">
    <text evidence="1">Belongs to the short-chain dehydrogenases/reductases (SDR) family.</text>
</comment>
<name>D8LFH4_ECTSI</name>
<dbReference type="SUPFAM" id="SSF51735">
    <property type="entry name" value="NAD(P)-binding Rossmann-fold domains"/>
    <property type="match status" value="1"/>
</dbReference>
<evidence type="ECO:0000256" key="1">
    <source>
        <dbReference type="RuleBase" id="RU000363"/>
    </source>
</evidence>
<dbReference type="OrthoDB" id="1933717at2759"/>
<dbReference type="PROSITE" id="PS00061">
    <property type="entry name" value="ADH_SHORT"/>
    <property type="match status" value="1"/>
</dbReference>
<dbReference type="PANTHER" id="PTHR44147:SF2">
    <property type="entry name" value="DEHYDROGENASE_REDUCTASE SDR FAMILY MEMBER 1"/>
    <property type="match status" value="1"/>
</dbReference>
<feature type="signal peptide" evidence="2">
    <location>
        <begin position="1"/>
        <end position="26"/>
    </location>
</feature>
<dbReference type="InParanoid" id="D8LFH4"/>
<dbReference type="PANTHER" id="PTHR44147">
    <property type="entry name" value="DEHYDROGENASE/REDUCTASE SDR FAMILY MEMBER 1"/>
    <property type="match status" value="1"/>
</dbReference>
<keyword evidence="4" id="KW-1185">Reference proteome</keyword>
<proteinExistence type="inferred from homology"/>
<accession>D8LFH4</accession>
<sequence length="412" mass="43460">MMMLLLRKPCRIAVATVVLLAPEAGAFYTMPPPTTTTNSVTSMLSRPSAATRQRHPISSTCRRRSLAPLRMAASSDAAAAAGGDDDLRGKVAVVTGSSRGIGKGIAVTLGQRGCTVYVTGRSVGGNTTDKEIGGSLEETAAEIEAAGGKGIPVACDHAKDEQVKALFERVESEQGRLDILVNNAFALGPGDQLQAKFWTQGADAWDSLITVGLRSHYMASCFAAPLMIKSVKDRGGKPGLIACVSSFGGLAYSFNVAYGVGKAGVDRLAKDMAIELEEEKVAVVSVYPGIVKTEKMKSLMTKNPAEFEANTGIALSSPMETPFFTGRAVAALAADPEILKKTGKVQIVAELAKQYGFTDVGGDTPPSIRSLRFLLPTYLFPKILPEGTKIDTSSVPDWLLPMFIMANGKPPS</sequence>
<dbReference type="PRINTS" id="PR00080">
    <property type="entry name" value="SDRFAMILY"/>
</dbReference>
<dbReference type="EMBL" id="FN649760">
    <property type="protein sequence ID" value="CBN79894.1"/>
    <property type="molecule type" value="Genomic_DNA"/>
</dbReference>
<dbReference type="PRINTS" id="PR00081">
    <property type="entry name" value="GDHRDH"/>
</dbReference>
<reference evidence="3 4" key="1">
    <citation type="journal article" date="2010" name="Nature">
        <title>The Ectocarpus genome and the independent evolution of multicellularity in brown algae.</title>
        <authorList>
            <person name="Cock J.M."/>
            <person name="Sterck L."/>
            <person name="Rouze P."/>
            <person name="Scornet D."/>
            <person name="Allen A.E."/>
            <person name="Amoutzias G."/>
            <person name="Anthouard V."/>
            <person name="Artiguenave F."/>
            <person name="Aury J.M."/>
            <person name="Badger J.H."/>
            <person name="Beszteri B."/>
            <person name="Billiau K."/>
            <person name="Bonnet E."/>
            <person name="Bothwell J.H."/>
            <person name="Bowler C."/>
            <person name="Boyen C."/>
            <person name="Brownlee C."/>
            <person name="Carrano C.J."/>
            <person name="Charrier B."/>
            <person name="Cho G.Y."/>
            <person name="Coelho S.M."/>
            <person name="Collen J."/>
            <person name="Corre E."/>
            <person name="Da Silva C."/>
            <person name="Delage L."/>
            <person name="Delaroque N."/>
            <person name="Dittami S.M."/>
            <person name="Doulbeau S."/>
            <person name="Elias M."/>
            <person name="Farnham G."/>
            <person name="Gachon C.M."/>
            <person name="Gschloessl B."/>
            <person name="Heesch S."/>
            <person name="Jabbari K."/>
            <person name="Jubin C."/>
            <person name="Kawai H."/>
            <person name="Kimura K."/>
            <person name="Kloareg B."/>
            <person name="Kupper F.C."/>
            <person name="Lang D."/>
            <person name="Le Bail A."/>
            <person name="Leblanc C."/>
            <person name="Lerouge P."/>
            <person name="Lohr M."/>
            <person name="Lopez P.J."/>
            <person name="Martens C."/>
            <person name="Maumus F."/>
            <person name="Michel G."/>
            <person name="Miranda-Saavedra D."/>
            <person name="Morales J."/>
            <person name="Moreau H."/>
            <person name="Motomura T."/>
            <person name="Nagasato C."/>
            <person name="Napoli C.A."/>
            <person name="Nelson D.R."/>
            <person name="Nyvall-Collen P."/>
            <person name="Peters A.F."/>
            <person name="Pommier C."/>
            <person name="Potin P."/>
            <person name="Poulain J."/>
            <person name="Quesneville H."/>
            <person name="Read B."/>
            <person name="Rensing S.A."/>
            <person name="Ritter A."/>
            <person name="Rousvoal S."/>
            <person name="Samanta M."/>
            <person name="Samson G."/>
            <person name="Schroeder D.C."/>
            <person name="Segurens B."/>
            <person name="Strittmatter M."/>
            <person name="Tonon T."/>
            <person name="Tregear J.W."/>
            <person name="Valentin K."/>
            <person name="von Dassow P."/>
            <person name="Yamagishi T."/>
            <person name="Van de Peer Y."/>
            <person name="Wincker P."/>
        </authorList>
    </citation>
    <scope>NUCLEOTIDE SEQUENCE [LARGE SCALE GENOMIC DNA]</scope>
    <source>
        <strain evidence="4">Ec32 / CCAP1310/4</strain>
    </source>
</reference>
<gene>
    <name evidence="3" type="primary">SDR</name>
    <name evidence="3" type="ORF">Esi_0015_0037</name>
</gene>
<dbReference type="InterPro" id="IPR002347">
    <property type="entry name" value="SDR_fam"/>
</dbReference>
<dbReference type="Pfam" id="PF00106">
    <property type="entry name" value="adh_short"/>
    <property type="match status" value="1"/>
</dbReference>
<dbReference type="AlphaFoldDB" id="D8LFH4"/>
<dbReference type="Gene3D" id="3.40.50.720">
    <property type="entry name" value="NAD(P)-binding Rossmann-like Domain"/>
    <property type="match status" value="1"/>
</dbReference>
<organism evidence="3 4">
    <name type="scientific">Ectocarpus siliculosus</name>
    <name type="common">Brown alga</name>
    <name type="synonym">Conferva siliculosa</name>
    <dbReference type="NCBI Taxonomy" id="2880"/>
    <lineage>
        <taxon>Eukaryota</taxon>
        <taxon>Sar</taxon>
        <taxon>Stramenopiles</taxon>
        <taxon>Ochrophyta</taxon>
        <taxon>PX clade</taxon>
        <taxon>Phaeophyceae</taxon>
        <taxon>Ectocarpales</taxon>
        <taxon>Ectocarpaceae</taxon>
        <taxon>Ectocarpus</taxon>
    </lineage>
</organism>
<protein>
    <submittedName>
        <fullName evidence="3">Short-chain dehydrogenase/reductase</fullName>
    </submittedName>
</protein>